<comment type="caution">
    <text evidence="1">The sequence shown here is derived from an EMBL/GenBank/DDBJ whole genome shotgun (WGS) entry which is preliminary data.</text>
</comment>
<evidence type="ECO:0000313" key="1">
    <source>
        <dbReference type="EMBL" id="CAK5054056.1"/>
    </source>
</evidence>
<dbReference type="EMBL" id="CAVMJV010000015">
    <property type="protein sequence ID" value="CAK5054056.1"/>
    <property type="molecule type" value="Genomic_DNA"/>
</dbReference>
<keyword evidence="2" id="KW-1185">Reference proteome</keyword>
<proteinExistence type="predicted"/>
<sequence>MEDLSPTNSHLLRTTFRDAENSFTKASTFHSNLPSPEWFETLENEFDKAFVDLDVLIGEVEQENQSELIFECRRRLTLISGVFAKFAQKVQVICQQNYDFKKDLQNSNNKLIGVLATNSLLEEQSEQLLLRVHSLSCQLYSKTAPHESEIIRKKLDKEMRMFNTKNLPITKSQAEISLLKEENLKLKSLLNSVHSEIYGARLAAKYLDKELAGRIQQIQLLGRNMRGAQHDRLWNQLEAEIHLNRHKTNPKASPSVYFDKRGVGKTRRIHLHLEDNEGLGISITGGKEHGVPIIISELHSGQAAESSGNLFVGDALLSVNGKSLNNLKHSQAVKILNKEVILKVKRLSGRLY</sequence>
<name>A0ACB0YML9_MELEN</name>
<evidence type="ECO:0000313" key="2">
    <source>
        <dbReference type="Proteomes" id="UP001497535"/>
    </source>
</evidence>
<organism evidence="1 2">
    <name type="scientific">Meloidogyne enterolobii</name>
    <name type="common">Root-knot nematode worm</name>
    <name type="synonym">Meloidogyne mayaguensis</name>
    <dbReference type="NCBI Taxonomy" id="390850"/>
    <lineage>
        <taxon>Eukaryota</taxon>
        <taxon>Metazoa</taxon>
        <taxon>Ecdysozoa</taxon>
        <taxon>Nematoda</taxon>
        <taxon>Chromadorea</taxon>
        <taxon>Rhabditida</taxon>
        <taxon>Tylenchina</taxon>
        <taxon>Tylenchomorpha</taxon>
        <taxon>Tylenchoidea</taxon>
        <taxon>Meloidogynidae</taxon>
        <taxon>Meloidogyninae</taxon>
        <taxon>Meloidogyne</taxon>
    </lineage>
</organism>
<reference evidence="1" key="1">
    <citation type="submission" date="2023-11" db="EMBL/GenBank/DDBJ databases">
        <authorList>
            <person name="Poullet M."/>
        </authorList>
    </citation>
    <scope>NUCLEOTIDE SEQUENCE</scope>
    <source>
        <strain evidence="1">E1834</strain>
    </source>
</reference>
<protein>
    <submittedName>
        <fullName evidence="1">Uncharacterized protein</fullName>
    </submittedName>
</protein>
<accession>A0ACB0YML9</accession>
<dbReference type="Proteomes" id="UP001497535">
    <property type="component" value="Unassembled WGS sequence"/>
</dbReference>
<gene>
    <name evidence="1" type="ORF">MENTE1834_LOCUS14299</name>
</gene>